<accession>A0A3D2X1N0</accession>
<dbReference type="AlphaFoldDB" id="A0A3D2X1N0"/>
<name>A0A3D2X1N0_9FIRM</name>
<proteinExistence type="predicted"/>
<keyword evidence="2" id="KW-0472">Membrane</keyword>
<organism evidence="3 4">
    <name type="scientific">Lachnoclostridium phytofermentans</name>
    <dbReference type="NCBI Taxonomy" id="66219"/>
    <lineage>
        <taxon>Bacteria</taxon>
        <taxon>Bacillati</taxon>
        <taxon>Bacillota</taxon>
        <taxon>Clostridia</taxon>
        <taxon>Lachnospirales</taxon>
        <taxon>Lachnospiraceae</taxon>
    </lineage>
</organism>
<reference evidence="3 4" key="1">
    <citation type="journal article" date="2018" name="Nat. Biotechnol.">
        <title>A standardized bacterial taxonomy based on genome phylogeny substantially revises the tree of life.</title>
        <authorList>
            <person name="Parks D.H."/>
            <person name="Chuvochina M."/>
            <person name="Waite D.W."/>
            <person name="Rinke C."/>
            <person name="Skarshewski A."/>
            <person name="Chaumeil P.A."/>
            <person name="Hugenholtz P."/>
        </authorList>
    </citation>
    <scope>NUCLEOTIDE SEQUENCE [LARGE SCALE GENOMIC DNA]</scope>
    <source>
        <strain evidence="3">UBA11728</strain>
    </source>
</reference>
<feature type="transmembrane region" description="Helical" evidence="2">
    <location>
        <begin position="32"/>
        <end position="50"/>
    </location>
</feature>
<dbReference type="EMBL" id="DPVV01000050">
    <property type="protein sequence ID" value="HCL01059.1"/>
    <property type="molecule type" value="Genomic_DNA"/>
</dbReference>
<evidence type="ECO:0000313" key="3">
    <source>
        <dbReference type="EMBL" id="HCL01059.1"/>
    </source>
</evidence>
<feature type="coiled-coil region" evidence="1">
    <location>
        <begin position="110"/>
        <end position="137"/>
    </location>
</feature>
<evidence type="ECO:0000313" key="4">
    <source>
        <dbReference type="Proteomes" id="UP000262969"/>
    </source>
</evidence>
<comment type="caution">
    <text evidence="3">The sequence shown here is derived from an EMBL/GenBank/DDBJ whole genome shotgun (WGS) entry which is preliminary data.</text>
</comment>
<feature type="transmembrane region" description="Helical" evidence="2">
    <location>
        <begin position="7"/>
        <end position="26"/>
    </location>
</feature>
<dbReference type="Proteomes" id="UP000262969">
    <property type="component" value="Unassembled WGS sequence"/>
</dbReference>
<protein>
    <submittedName>
        <fullName evidence="3">Uncharacterized protein</fullName>
    </submittedName>
</protein>
<gene>
    <name evidence="3" type="ORF">DHW61_01315</name>
</gene>
<evidence type="ECO:0000256" key="1">
    <source>
        <dbReference type="SAM" id="Coils"/>
    </source>
</evidence>
<keyword evidence="2" id="KW-0812">Transmembrane</keyword>
<evidence type="ECO:0000256" key="2">
    <source>
        <dbReference type="SAM" id="Phobius"/>
    </source>
</evidence>
<keyword evidence="1" id="KW-0175">Coiled coil</keyword>
<keyword evidence="2" id="KW-1133">Transmembrane helix</keyword>
<sequence length="231" mass="26910">MKSKKSKVIYIIFFVAAAFFAAFILIEFHKDYLAVALAAVLMLIAAYFLVDKIEHDIYQKYQLDQYDFDDKFEQAMFEMKRNYTKIERLERAIYKAAGEESEEEVQSVSMLDILARLESFEKNIQKEQEENTKLLRHGIKALVQYSRENARQVALNTNENTQSTLKEINNVVSMLEGALPNLLKNLQLGLEEQIVTLNNEYHNEIKDMTNKLDQINNLLQGIVESDKKRIE</sequence>